<dbReference type="InterPro" id="IPR029058">
    <property type="entry name" value="AB_hydrolase_fold"/>
</dbReference>
<organism evidence="4 7">
    <name type="scientific">Arthrobacter zhangbolii</name>
    <dbReference type="NCBI Taxonomy" id="2886936"/>
    <lineage>
        <taxon>Bacteria</taxon>
        <taxon>Bacillati</taxon>
        <taxon>Actinomycetota</taxon>
        <taxon>Actinomycetes</taxon>
        <taxon>Micrococcales</taxon>
        <taxon>Micrococcaceae</taxon>
        <taxon>Arthrobacter</taxon>
    </lineage>
</organism>
<evidence type="ECO:0000259" key="3">
    <source>
        <dbReference type="Pfam" id="PF02230"/>
    </source>
</evidence>
<accession>A0A9X1SCR4</accession>
<dbReference type="EMBL" id="CP094984">
    <property type="protein sequence ID" value="UON92213.1"/>
    <property type="molecule type" value="Genomic_DNA"/>
</dbReference>
<sequence length="218" mass="23479">MENVTWSAPADRRRGRELVVLLHGYGSGEEAMEPLFAALPESAVGAAVRGGLEVGGGSGWFLLDPLLTSDSSEVLEAALKLLSQLDRLRSEYAFSGVSLAGFSQGMAMAGTLLRLRPQEFRAVVGLSGFIAPNPLLAASEPLPVRVPFFWGRDRQDWVINADAVNHTQDWLEENTALTARTYPGMGHSIGAREIADIGIFLRRFAGSDTPSGKSPRAR</sequence>
<evidence type="ECO:0000313" key="4">
    <source>
        <dbReference type="EMBL" id="MCC3274169.1"/>
    </source>
</evidence>
<evidence type="ECO:0000313" key="6">
    <source>
        <dbReference type="Proteomes" id="UP000829758"/>
    </source>
</evidence>
<dbReference type="Gene3D" id="3.40.50.1820">
    <property type="entry name" value="alpha/beta hydrolase"/>
    <property type="match status" value="1"/>
</dbReference>
<evidence type="ECO:0000313" key="7">
    <source>
        <dbReference type="Proteomes" id="UP001155145"/>
    </source>
</evidence>
<dbReference type="Pfam" id="PF02230">
    <property type="entry name" value="Abhydrolase_2"/>
    <property type="match status" value="1"/>
</dbReference>
<keyword evidence="6" id="KW-1185">Reference proteome</keyword>
<dbReference type="EMBL" id="JAJFZT010000012">
    <property type="protein sequence ID" value="MCC3274169.1"/>
    <property type="molecule type" value="Genomic_DNA"/>
</dbReference>
<evidence type="ECO:0000256" key="1">
    <source>
        <dbReference type="ARBA" id="ARBA00006499"/>
    </source>
</evidence>
<protein>
    <submittedName>
        <fullName evidence="4">Phospholipase</fullName>
    </submittedName>
</protein>
<keyword evidence="2" id="KW-0378">Hydrolase</keyword>
<dbReference type="InterPro" id="IPR050565">
    <property type="entry name" value="LYPA1-2/EST-like"/>
</dbReference>
<name>A0A9X1SCR4_9MICC</name>
<feature type="domain" description="Phospholipase/carboxylesterase/thioesterase" evidence="3">
    <location>
        <begin position="12"/>
        <end position="202"/>
    </location>
</feature>
<dbReference type="PANTHER" id="PTHR10655">
    <property type="entry name" value="LYSOPHOSPHOLIPASE-RELATED"/>
    <property type="match status" value="1"/>
</dbReference>
<dbReference type="GO" id="GO:0016787">
    <property type="term" value="F:hydrolase activity"/>
    <property type="evidence" value="ECO:0007669"/>
    <property type="project" value="UniProtKB-KW"/>
</dbReference>
<comment type="similarity">
    <text evidence="1">Belongs to the AB hydrolase superfamily. AB hydrolase 2 family.</text>
</comment>
<gene>
    <name evidence="4" type="ORF">LJ755_15705</name>
    <name evidence="5" type="ORF">MUK71_00670</name>
</gene>
<dbReference type="AlphaFoldDB" id="A0A9X1SCR4"/>
<dbReference type="SUPFAM" id="SSF53474">
    <property type="entry name" value="alpha/beta-Hydrolases"/>
    <property type="match status" value="1"/>
</dbReference>
<proteinExistence type="inferred from homology"/>
<dbReference type="Proteomes" id="UP000829758">
    <property type="component" value="Chromosome"/>
</dbReference>
<dbReference type="PANTHER" id="PTHR10655:SF17">
    <property type="entry name" value="LYSOPHOSPHOLIPASE-LIKE PROTEIN 1"/>
    <property type="match status" value="1"/>
</dbReference>
<reference evidence="4" key="1">
    <citation type="submission" date="2021-10" db="EMBL/GenBank/DDBJ databases">
        <title>Novel species in genus Arthrobacter.</title>
        <authorList>
            <person name="Liu Y."/>
        </authorList>
    </citation>
    <scope>NUCLEOTIDE SEQUENCE</scope>
    <source>
        <strain evidence="4">Zg-Y462</strain>
        <strain evidence="6">zg-Y462</strain>
    </source>
</reference>
<dbReference type="RefSeq" id="WP_227929685.1">
    <property type="nucleotide sequence ID" value="NZ_CP094984.1"/>
</dbReference>
<dbReference type="InterPro" id="IPR003140">
    <property type="entry name" value="PLipase/COase/thioEstase"/>
</dbReference>
<evidence type="ECO:0000313" key="5">
    <source>
        <dbReference type="EMBL" id="UON92213.1"/>
    </source>
</evidence>
<dbReference type="Proteomes" id="UP001155145">
    <property type="component" value="Unassembled WGS sequence"/>
</dbReference>
<evidence type="ECO:0000256" key="2">
    <source>
        <dbReference type="ARBA" id="ARBA00022801"/>
    </source>
</evidence>